<protein>
    <submittedName>
        <fullName evidence="2">FeoB-associated Cys-rich membrane protein</fullName>
    </submittedName>
</protein>
<feature type="transmembrane region" description="Helical" evidence="1">
    <location>
        <begin position="6"/>
        <end position="21"/>
    </location>
</feature>
<name>A0ABT4S196_9FLAO</name>
<proteinExistence type="predicted"/>
<reference evidence="2" key="1">
    <citation type="submission" date="2022-11" db="EMBL/GenBank/DDBJ databases">
        <title>Refractory cell wall polysaccharides provide important carbon source for microbial heterotrophs in the hadal ocean.</title>
        <authorList>
            <person name="Zhu X."/>
        </authorList>
    </citation>
    <scope>NUCLEOTIDE SEQUENCE</scope>
    <source>
        <strain evidence="2">MTRN7</strain>
    </source>
</reference>
<comment type="caution">
    <text evidence="2">The sequence shown here is derived from an EMBL/GenBank/DDBJ whole genome shotgun (WGS) entry which is preliminary data.</text>
</comment>
<dbReference type="EMBL" id="JAPFGC010000002">
    <property type="protein sequence ID" value="MDA0177811.1"/>
    <property type="molecule type" value="Genomic_DNA"/>
</dbReference>
<accession>A0ABT4S196</accession>
<evidence type="ECO:0000313" key="3">
    <source>
        <dbReference type="Proteomes" id="UP001149142"/>
    </source>
</evidence>
<dbReference type="Proteomes" id="UP001149142">
    <property type="component" value="Unassembled WGS sequence"/>
</dbReference>
<gene>
    <name evidence="2" type="ORF">OOZ35_09940</name>
</gene>
<evidence type="ECO:0000256" key="1">
    <source>
        <dbReference type="SAM" id="Phobius"/>
    </source>
</evidence>
<keyword evidence="1" id="KW-0472">Membrane</keyword>
<evidence type="ECO:0000313" key="2">
    <source>
        <dbReference type="EMBL" id="MDA0177811.1"/>
    </source>
</evidence>
<keyword evidence="1" id="KW-1133">Transmembrane helix</keyword>
<organism evidence="2 3">
    <name type="scientific">Mesoflavibacter profundi</name>
    <dbReference type="NCBI Taxonomy" id="2708110"/>
    <lineage>
        <taxon>Bacteria</taxon>
        <taxon>Pseudomonadati</taxon>
        <taxon>Bacteroidota</taxon>
        <taxon>Flavobacteriia</taxon>
        <taxon>Flavobacteriales</taxon>
        <taxon>Flavobacteriaceae</taxon>
        <taxon>Mesoflavibacter</taxon>
    </lineage>
</organism>
<keyword evidence="1" id="KW-0812">Transmembrane</keyword>
<sequence length="42" mass="4860">MNTLQNILVFLTFGFALYFLIKKYFFKKKTKKACGSDNCGCN</sequence>
<keyword evidence="3" id="KW-1185">Reference proteome</keyword>